<evidence type="ECO:0000313" key="2">
    <source>
        <dbReference type="Proteomes" id="UP000824469"/>
    </source>
</evidence>
<dbReference type="EMBL" id="JAHRHJ020000007">
    <property type="protein sequence ID" value="KAH9309131.1"/>
    <property type="molecule type" value="Genomic_DNA"/>
</dbReference>
<comment type="caution">
    <text evidence="1">The sequence shown here is derived from an EMBL/GenBank/DDBJ whole genome shotgun (WGS) entry which is preliminary data.</text>
</comment>
<feature type="non-terminal residue" evidence="1">
    <location>
        <position position="66"/>
    </location>
</feature>
<organism evidence="1 2">
    <name type="scientific">Taxus chinensis</name>
    <name type="common">Chinese yew</name>
    <name type="synonym">Taxus wallichiana var. chinensis</name>
    <dbReference type="NCBI Taxonomy" id="29808"/>
    <lineage>
        <taxon>Eukaryota</taxon>
        <taxon>Viridiplantae</taxon>
        <taxon>Streptophyta</taxon>
        <taxon>Embryophyta</taxon>
        <taxon>Tracheophyta</taxon>
        <taxon>Spermatophyta</taxon>
        <taxon>Pinopsida</taxon>
        <taxon>Pinidae</taxon>
        <taxon>Conifers II</taxon>
        <taxon>Cupressales</taxon>
        <taxon>Taxaceae</taxon>
        <taxon>Taxus</taxon>
    </lineage>
</organism>
<sequence length="66" mass="7921">MKTLVPEVDQDEIDGDLLAVLFIDLVEEWYSNIAYFLMYGEFPYQLSRKEKRTIKLKSKDFVLWDN</sequence>
<proteinExistence type="predicted"/>
<dbReference type="Proteomes" id="UP000824469">
    <property type="component" value="Unassembled WGS sequence"/>
</dbReference>
<gene>
    <name evidence="1" type="ORF">KI387_037042</name>
</gene>
<dbReference type="AlphaFoldDB" id="A0AA38FRS3"/>
<protein>
    <submittedName>
        <fullName evidence="1">Uncharacterized protein</fullName>
    </submittedName>
</protein>
<evidence type="ECO:0000313" key="1">
    <source>
        <dbReference type="EMBL" id="KAH9309131.1"/>
    </source>
</evidence>
<accession>A0AA38FRS3</accession>
<name>A0AA38FRS3_TAXCH</name>
<reference evidence="1 2" key="1">
    <citation type="journal article" date="2021" name="Nat. Plants">
        <title>The Taxus genome provides insights into paclitaxel biosynthesis.</title>
        <authorList>
            <person name="Xiong X."/>
            <person name="Gou J."/>
            <person name="Liao Q."/>
            <person name="Li Y."/>
            <person name="Zhou Q."/>
            <person name="Bi G."/>
            <person name="Li C."/>
            <person name="Du R."/>
            <person name="Wang X."/>
            <person name="Sun T."/>
            <person name="Guo L."/>
            <person name="Liang H."/>
            <person name="Lu P."/>
            <person name="Wu Y."/>
            <person name="Zhang Z."/>
            <person name="Ro D.K."/>
            <person name="Shang Y."/>
            <person name="Huang S."/>
            <person name="Yan J."/>
        </authorList>
    </citation>
    <scope>NUCLEOTIDE SEQUENCE [LARGE SCALE GENOMIC DNA]</scope>
    <source>
        <strain evidence="1">Ta-2019</strain>
    </source>
</reference>
<keyword evidence="2" id="KW-1185">Reference proteome</keyword>